<proteinExistence type="predicted"/>
<dbReference type="OrthoDB" id="3203045at2759"/>
<gene>
    <name evidence="1" type="ORF">EUX98_g9151</name>
</gene>
<keyword evidence="2" id="KW-1185">Reference proteome</keyword>
<dbReference type="AlphaFoldDB" id="A0A4S4LXI1"/>
<sequence length="131" mass="14169">MFDLQLQHVPGKDMIQSDTLSRLIHLNTEIVDNDAMTLLPDHLFHRSIDIILHDRIAACNDIDPVVRVALTALRDGTPPPLRTALSDWAVRDGLVSIATAAMSPLIKTSVATLSTITMTLDPPATPATTAP</sequence>
<evidence type="ECO:0000313" key="1">
    <source>
        <dbReference type="EMBL" id="THH17354.1"/>
    </source>
</evidence>
<name>A0A4S4LXI1_9APHY</name>
<reference evidence="1 2" key="1">
    <citation type="submission" date="2019-02" db="EMBL/GenBank/DDBJ databases">
        <title>Genome sequencing of the rare red list fungi Antrodiella citrinella (Flaviporus citrinellus).</title>
        <authorList>
            <person name="Buettner E."/>
            <person name="Kellner H."/>
        </authorList>
    </citation>
    <scope>NUCLEOTIDE SEQUENCE [LARGE SCALE GENOMIC DNA]</scope>
    <source>
        <strain evidence="1 2">DSM 108506</strain>
    </source>
</reference>
<evidence type="ECO:0000313" key="2">
    <source>
        <dbReference type="Proteomes" id="UP000308730"/>
    </source>
</evidence>
<comment type="caution">
    <text evidence="1">The sequence shown here is derived from an EMBL/GenBank/DDBJ whole genome shotgun (WGS) entry which is preliminary data.</text>
</comment>
<dbReference type="EMBL" id="SGPM01000660">
    <property type="protein sequence ID" value="THH17354.1"/>
    <property type="molecule type" value="Genomic_DNA"/>
</dbReference>
<accession>A0A4S4LXI1</accession>
<dbReference type="Proteomes" id="UP000308730">
    <property type="component" value="Unassembled WGS sequence"/>
</dbReference>
<protein>
    <submittedName>
        <fullName evidence="1">Uncharacterized protein</fullName>
    </submittedName>
</protein>
<organism evidence="1 2">
    <name type="scientific">Antrodiella citrinella</name>
    <dbReference type="NCBI Taxonomy" id="2447956"/>
    <lineage>
        <taxon>Eukaryota</taxon>
        <taxon>Fungi</taxon>
        <taxon>Dikarya</taxon>
        <taxon>Basidiomycota</taxon>
        <taxon>Agaricomycotina</taxon>
        <taxon>Agaricomycetes</taxon>
        <taxon>Polyporales</taxon>
        <taxon>Steccherinaceae</taxon>
        <taxon>Antrodiella</taxon>
    </lineage>
</organism>